<dbReference type="GO" id="GO:0009253">
    <property type="term" value="P:peptidoglycan catabolic process"/>
    <property type="evidence" value="ECO:0007669"/>
    <property type="project" value="TreeGrafter"/>
</dbReference>
<organism evidence="2">
    <name type="scientific">marine sediment metagenome</name>
    <dbReference type="NCBI Taxonomy" id="412755"/>
    <lineage>
        <taxon>unclassified sequences</taxon>
        <taxon>metagenomes</taxon>
        <taxon>ecological metagenomes</taxon>
    </lineage>
</organism>
<dbReference type="InterPro" id="IPR036908">
    <property type="entry name" value="RlpA-like_sf"/>
</dbReference>
<comment type="caution">
    <text evidence="2">The sequence shown here is derived from an EMBL/GenBank/DDBJ whole genome shotgun (WGS) entry which is preliminary data.</text>
</comment>
<name>X0YLI8_9ZZZZ</name>
<dbReference type="PANTHER" id="PTHR30124">
    <property type="entry name" value="MEMBRANE-BOUND LYTIC MUREIN TRANSGLYCOSYLASE A"/>
    <property type="match status" value="1"/>
</dbReference>
<dbReference type="GO" id="GO:0004553">
    <property type="term" value="F:hydrolase activity, hydrolyzing O-glycosyl compounds"/>
    <property type="evidence" value="ECO:0007669"/>
    <property type="project" value="InterPro"/>
</dbReference>
<dbReference type="Pfam" id="PF03562">
    <property type="entry name" value="MltA"/>
    <property type="match status" value="1"/>
</dbReference>
<dbReference type="InterPro" id="IPR005300">
    <property type="entry name" value="MltA_B"/>
</dbReference>
<accession>X0YLI8</accession>
<dbReference type="SMART" id="SM00925">
    <property type="entry name" value="MltA"/>
    <property type="match status" value="1"/>
</dbReference>
<evidence type="ECO:0000313" key="2">
    <source>
        <dbReference type="EMBL" id="GAG56940.1"/>
    </source>
</evidence>
<feature type="non-terminal residue" evidence="2">
    <location>
        <position position="219"/>
    </location>
</feature>
<dbReference type="Gene3D" id="2.40.240.50">
    <property type="entry name" value="Barwin-like endoglucanases"/>
    <property type="match status" value="1"/>
</dbReference>
<dbReference type="CDD" id="cd14668">
    <property type="entry name" value="mlta_B"/>
    <property type="match status" value="1"/>
</dbReference>
<dbReference type="PANTHER" id="PTHR30124:SF0">
    <property type="entry name" value="MEMBRANE-BOUND LYTIC MUREIN TRANSGLYCOSYLASE A"/>
    <property type="match status" value="1"/>
</dbReference>
<sequence length="219" mass="25272">MKARWRKTVYGGSRADWRTPCAKVMQGTAKVSSTAARQYFERYFAPVEIRAQSSMFTGYFEPELEGSRKPSRNYPVTVYRKPSDLVRLSKSSAKKLGMPYGRKTASGIKPYYTRKQIEQGALKRRGLELIWLKDPTDAFFLHVQGSGRVRLDSGEVVRIGFAAKNGRPYTAIGKVLIDWGELERKKVTMQSIRAWLILNPDRLNKLFWKNQSFIFFRET</sequence>
<reference evidence="2" key="1">
    <citation type="journal article" date="2014" name="Front. Microbiol.">
        <title>High frequency of phylogenetically diverse reductive dehalogenase-homologous genes in deep subseafloor sedimentary metagenomes.</title>
        <authorList>
            <person name="Kawai M."/>
            <person name="Futagami T."/>
            <person name="Toyoda A."/>
            <person name="Takaki Y."/>
            <person name="Nishi S."/>
            <person name="Hori S."/>
            <person name="Arai W."/>
            <person name="Tsubouchi T."/>
            <person name="Morono Y."/>
            <person name="Uchiyama I."/>
            <person name="Ito T."/>
            <person name="Fujiyama A."/>
            <person name="Inagaki F."/>
            <person name="Takami H."/>
        </authorList>
    </citation>
    <scope>NUCLEOTIDE SEQUENCE</scope>
    <source>
        <strain evidence="2">Expedition CK06-06</strain>
    </source>
</reference>
<dbReference type="AlphaFoldDB" id="X0YLI8"/>
<gene>
    <name evidence="2" type="ORF">S01H4_09521</name>
</gene>
<feature type="domain" description="Lytic transglycosylase MltA" evidence="1">
    <location>
        <begin position="63"/>
        <end position="217"/>
    </location>
</feature>
<dbReference type="EMBL" id="BART01003458">
    <property type="protein sequence ID" value="GAG56940.1"/>
    <property type="molecule type" value="Genomic_DNA"/>
</dbReference>
<dbReference type="InterPro" id="IPR026044">
    <property type="entry name" value="MltA"/>
</dbReference>
<protein>
    <recommendedName>
        <fullName evidence="1">Lytic transglycosylase MltA domain-containing protein</fullName>
    </recommendedName>
</protein>
<proteinExistence type="predicted"/>
<dbReference type="SUPFAM" id="SSF50685">
    <property type="entry name" value="Barwin-like endoglucanases"/>
    <property type="match status" value="1"/>
</dbReference>
<evidence type="ECO:0000259" key="1">
    <source>
        <dbReference type="SMART" id="SM00925"/>
    </source>
</evidence>
<dbReference type="GO" id="GO:0008933">
    <property type="term" value="F:peptidoglycan lytic transglycosylase activity"/>
    <property type="evidence" value="ECO:0007669"/>
    <property type="project" value="TreeGrafter"/>
</dbReference>